<dbReference type="PANTHER" id="PTHR46186">
    <property type="entry name" value="CYSTATIN"/>
    <property type="match status" value="1"/>
</dbReference>
<dbReference type="SUPFAM" id="SSF54403">
    <property type="entry name" value="Cystatin/monellin"/>
    <property type="match status" value="1"/>
</dbReference>
<dbReference type="GO" id="GO:0060313">
    <property type="term" value="P:negative regulation of blood vessel remodeling"/>
    <property type="evidence" value="ECO:0007669"/>
    <property type="project" value="Ensembl"/>
</dbReference>
<dbReference type="GeneTree" id="ENSGT00940000154755"/>
<proteinExistence type="inferred from homology"/>
<dbReference type="KEGG" id="cimi:108313150"/>
<dbReference type="GeneID" id="108313150"/>
<dbReference type="GO" id="GO:0010711">
    <property type="term" value="P:negative regulation of collagen catabolic process"/>
    <property type="evidence" value="ECO:0007669"/>
    <property type="project" value="Ensembl"/>
</dbReference>
<evidence type="ECO:0000256" key="1">
    <source>
        <dbReference type="ARBA" id="ARBA00009403"/>
    </source>
</evidence>
<dbReference type="CTD" id="1471"/>
<keyword evidence="2" id="KW-1015">Disulfide bond</keyword>
<dbReference type="RefSeq" id="XP_017396941.1">
    <property type="nucleotide sequence ID" value="XM_017541452.1"/>
</dbReference>
<evidence type="ECO:0000256" key="2">
    <source>
        <dbReference type="ARBA" id="ARBA00023157"/>
    </source>
</evidence>
<protein>
    <submittedName>
        <fullName evidence="5">Cystatin C</fullName>
    </submittedName>
</protein>
<sequence>MAGPLRAPLLLLAILAVALAVSPVAGASPGRSPRLLGGPMDASVEEEGVRSALDFAVSEYNKASNDMYHSRALQVVRARKQIVAGVNYFLDVEMGRTTCTKNQPNLDNCPFHDQPNLKRKAFCSFQIYSVPWQGIMTLSKSNCQNA</sequence>
<dbReference type="GO" id="GO:0005886">
    <property type="term" value="C:plasma membrane"/>
    <property type="evidence" value="ECO:0007669"/>
    <property type="project" value="Ensembl"/>
</dbReference>
<dbReference type="CDD" id="cd00042">
    <property type="entry name" value="CY"/>
    <property type="match status" value="1"/>
</dbReference>
<dbReference type="GO" id="GO:0060311">
    <property type="term" value="P:negative regulation of elastin catabolic process"/>
    <property type="evidence" value="ECO:0007669"/>
    <property type="project" value="Ensembl"/>
</dbReference>
<dbReference type="InterPro" id="IPR018073">
    <property type="entry name" value="Prot_inh_cystat_CS"/>
</dbReference>
<evidence type="ECO:0000256" key="3">
    <source>
        <dbReference type="SAM" id="SignalP"/>
    </source>
</evidence>
<dbReference type="InterPro" id="IPR000010">
    <property type="entry name" value="Cystatin_dom"/>
</dbReference>
<dbReference type="GO" id="GO:0002020">
    <property type="term" value="F:protease binding"/>
    <property type="evidence" value="ECO:0007669"/>
    <property type="project" value="Ensembl"/>
</dbReference>
<dbReference type="SMART" id="SM00043">
    <property type="entry name" value="CY"/>
    <property type="match status" value="1"/>
</dbReference>
<dbReference type="PROSITE" id="PS00287">
    <property type="entry name" value="CYSTATIN"/>
    <property type="match status" value="1"/>
</dbReference>
<keyword evidence="6" id="KW-1185">Reference proteome</keyword>
<dbReference type="GO" id="GO:0001540">
    <property type="term" value="F:amyloid-beta binding"/>
    <property type="evidence" value="ECO:0007669"/>
    <property type="project" value="Ensembl"/>
</dbReference>
<dbReference type="FunFam" id="3.10.450.10:FF:000004">
    <property type="entry name" value="Cystatin C"/>
    <property type="match status" value="1"/>
</dbReference>
<dbReference type="PANTHER" id="PTHR46186:SF10">
    <property type="entry name" value="CYSTATIN-C"/>
    <property type="match status" value="1"/>
</dbReference>
<evidence type="ECO:0000313" key="5">
    <source>
        <dbReference type="Ensembl" id="ENSCCAP00000000339.1"/>
    </source>
</evidence>
<dbReference type="STRING" id="9516.ENSCCAP00000000339"/>
<dbReference type="Ensembl" id="ENSCCAT00000001956.1">
    <property type="protein sequence ID" value="ENSCCAP00000000339.1"/>
    <property type="gene ID" value="ENSCCAG00000001843.1"/>
</dbReference>
<name>A0A2K5P9M8_CEBIM</name>
<evidence type="ECO:0000259" key="4">
    <source>
        <dbReference type="SMART" id="SM00043"/>
    </source>
</evidence>
<gene>
    <name evidence="5" type="primary">CST3</name>
</gene>
<dbReference type="GO" id="GO:0042802">
    <property type="term" value="F:identical protein binding"/>
    <property type="evidence" value="ECO:0007669"/>
    <property type="project" value="Ensembl"/>
</dbReference>
<dbReference type="AlphaFoldDB" id="A0A2K5P9M8"/>
<reference evidence="5" key="2">
    <citation type="submission" date="2025-09" db="UniProtKB">
        <authorList>
            <consortium name="Ensembl"/>
        </authorList>
    </citation>
    <scope>IDENTIFICATION</scope>
</reference>
<dbReference type="GO" id="GO:0006952">
    <property type="term" value="P:defense response"/>
    <property type="evidence" value="ECO:0007669"/>
    <property type="project" value="Ensembl"/>
</dbReference>
<keyword evidence="3" id="KW-0732">Signal</keyword>
<reference evidence="5" key="1">
    <citation type="submission" date="2025-08" db="UniProtKB">
        <authorList>
            <consortium name="Ensembl"/>
        </authorList>
    </citation>
    <scope>IDENTIFICATION</scope>
</reference>
<dbReference type="GO" id="GO:0004869">
    <property type="term" value="F:cysteine-type endopeptidase inhibitor activity"/>
    <property type="evidence" value="ECO:0007669"/>
    <property type="project" value="Ensembl"/>
</dbReference>
<dbReference type="GO" id="GO:0097435">
    <property type="term" value="P:supramolecular fiber organization"/>
    <property type="evidence" value="ECO:0007669"/>
    <property type="project" value="Ensembl"/>
</dbReference>
<dbReference type="Gene3D" id="3.10.450.10">
    <property type="match status" value="1"/>
</dbReference>
<dbReference type="GO" id="GO:0031982">
    <property type="term" value="C:vesicle"/>
    <property type="evidence" value="ECO:0007669"/>
    <property type="project" value="TreeGrafter"/>
</dbReference>
<dbReference type="GO" id="GO:0010716">
    <property type="term" value="P:negative regulation of extracellular matrix disassembly"/>
    <property type="evidence" value="ECO:0007669"/>
    <property type="project" value="Ensembl"/>
</dbReference>
<organism evidence="5 6">
    <name type="scientific">Cebus imitator</name>
    <name type="common">Panamanian white-faced capuchin</name>
    <name type="synonym">Cebus capucinus imitator</name>
    <dbReference type="NCBI Taxonomy" id="2715852"/>
    <lineage>
        <taxon>Eukaryota</taxon>
        <taxon>Metazoa</taxon>
        <taxon>Chordata</taxon>
        <taxon>Craniata</taxon>
        <taxon>Vertebrata</taxon>
        <taxon>Euteleostomi</taxon>
        <taxon>Mammalia</taxon>
        <taxon>Eutheria</taxon>
        <taxon>Euarchontoglires</taxon>
        <taxon>Primates</taxon>
        <taxon>Haplorrhini</taxon>
        <taxon>Platyrrhini</taxon>
        <taxon>Cebidae</taxon>
        <taxon>Cebinae</taxon>
        <taxon>Cebus</taxon>
    </lineage>
</organism>
<dbReference type="GO" id="GO:0005615">
    <property type="term" value="C:extracellular space"/>
    <property type="evidence" value="ECO:0007669"/>
    <property type="project" value="Ensembl"/>
</dbReference>
<accession>A0A2K5P9M8</accession>
<feature type="signal peptide" evidence="3">
    <location>
        <begin position="1"/>
        <end position="26"/>
    </location>
</feature>
<dbReference type="Proteomes" id="UP000233040">
    <property type="component" value="Unassembled WGS sequence"/>
</dbReference>
<dbReference type="Pfam" id="PF00031">
    <property type="entry name" value="Cystatin"/>
    <property type="match status" value="1"/>
</dbReference>
<dbReference type="GO" id="GO:0005794">
    <property type="term" value="C:Golgi apparatus"/>
    <property type="evidence" value="ECO:0007669"/>
    <property type="project" value="Ensembl"/>
</dbReference>
<feature type="domain" description="Cystatin" evidence="4">
    <location>
        <begin position="34"/>
        <end position="144"/>
    </location>
</feature>
<dbReference type="InterPro" id="IPR046350">
    <property type="entry name" value="Cystatin_sf"/>
</dbReference>
<dbReference type="OMA" id="VKSSCQD"/>
<comment type="similarity">
    <text evidence="1">Belongs to the cystatin family.</text>
</comment>
<dbReference type="GO" id="GO:0045861">
    <property type="term" value="P:negative regulation of proteolysis"/>
    <property type="evidence" value="ECO:0007669"/>
    <property type="project" value="Ensembl"/>
</dbReference>
<evidence type="ECO:0000313" key="6">
    <source>
        <dbReference type="Proteomes" id="UP000233040"/>
    </source>
</evidence>
<feature type="chain" id="PRO_5018520965" evidence="3">
    <location>
        <begin position="27"/>
        <end position="146"/>
    </location>
</feature>